<accession>A0A812T435</accession>
<evidence type="ECO:0000256" key="3">
    <source>
        <dbReference type="ARBA" id="ARBA00022837"/>
    </source>
</evidence>
<organism evidence="8 9">
    <name type="scientific">Symbiodinium natans</name>
    <dbReference type="NCBI Taxonomy" id="878477"/>
    <lineage>
        <taxon>Eukaryota</taxon>
        <taxon>Sar</taxon>
        <taxon>Alveolata</taxon>
        <taxon>Dinophyceae</taxon>
        <taxon>Suessiales</taxon>
        <taxon>Symbiodiniaceae</taxon>
        <taxon>Symbiodinium</taxon>
    </lineage>
</organism>
<dbReference type="InterPro" id="IPR027359">
    <property type="entry name" value="Volt_channel_dom_sf"/>
</dbReference>
<evidence type="ECO:0000256" key="2">
    <source>
        <dbReference type="ARBA" id="ARBA00022692"/>
    </source>
</evidence>
<dbReference type="PANTHER" id="PTHR10037">
    <property type="entry name" value="VOLTAGE-GATED CATION CHANNEL CALCIUM AND SODIUM"/>
    <property type="match status" value="1"/>
</dbReference>
<name>A0A812T435_9DINO</name>
<dbReference type="Gene3D" id="1.10.238.10">
    <property type="entry name" value="EF-hand"/>
    <property type="match status" value="1"/>
</dbReference>
<dbReference type="EMBL" id="CAJNDS010002540">
    <property type="protein sequence ID" value="CAE7518015.1"/>
    <property type="molecule type" value="Genomic_DNA"/>
</dbReference>
<comment type="subcellular location">
    <subcellularLocation>
        <location evidence="1">Membrane</location>
        <topology evidence="1">Multi-pass membrane protein</topology>
    </subcellularLocation>
</comment>
<keyword evidence="5 6" id="KW-0472">Membrane</keyword>
<evidence type="ECO:0000313" key="9">
    <source>
        <dbReference type="Proteomes" id="UP000604046"/>
    </source>
</evidence>
<protein>
    <recommendedName>
        <fullName evidence="7">Ion transport domain-containing protein</fullName>
    </recommendedName>
</protein>
<dbReference type="Proteomes" id="UP000604046">
    <property type="component" value="Unassembled WGS sequence"/>
</dbReference>
<keyword evidence="4 6" id="KW-1133">Transmembrane helix</keyword>
<dbReference type="InterPro" id="IPR005821">
    <property type="entry name" value="Ion_trans_dom"/>
</dbReference>
<dbReference type="AlphaFoldDB" id="A0A812T435"/>
<sequence>MAWAEISEEPHMKHAPLSAAAICSGSSQLRYIYAACFTLELLARLLAFGLGLFLSDDGLWSVLDVIIVCSSWWDIGLDIAERVMQDAEVGEVGALPGISSLKAFRVLRITKIVKTLRLVRIFRFVMALRTLVTSIFHTLKSLFWALLLLVIIVYVFGVIFVQAVDEYIMDSNPPSQTILLARSRFFSSLPETMLSLYMSILGGVSWEEMVVPLGSMSPVWLLLFLFYISFAYLAVLNVITGVFCQSAIESAQSDHAAIVQAILANKHAHLEKIRELFGKLNDDDGIITYNAFEDKIHSPDVREYFESLGLDVWDAWTFFKLLDEDAGGAVETEEFLMGCLRLRGPARAMELAKIIQDQSWLIKNLDLLGTYVESEMSGIRKDLKDLARLTGVGNVSPKSTSPKADFKF</sequence>
<dbReference type="Pfam" id="PF00520">
    <property type="entry name" value="Ion_trans"/>
    <property type="match status" value="1"/>
</dbReference>
<feature type="transmembrane region" description="Helical" evidence="6">
    <location>
        <begin position="185"/>
        <end position="206"/>
    </location>
</feature>
<dbReference type="InterPro" id="IPR011992">
    <property type="entry name" value="EF-hand-dom_pair"/>
</dbReference>
<dbReference type="PROSITE" id="PS00018">
    <property type="entry name" value="EF_HAND_1"/>
    <property type="match status" value="1"/>
</dbReference>
<keyword evidence="9" id="KW-1185">Reference proteome</keyword>
<dbReference type="SUPFAM" id="SSF47473">
    <property type="entry name" value="EF-hand"/>
    <property type="match status" value="1"/>
</dbReference>
<evidence type="ECO:0000259" key="7">
    <source>
        <dbReference type="Pfam" id="PF00520"/>
    </source>
</evidence>
<proteinExistence type="predicted"/>
<dbReference type="InterPro" id="IPR043203">
    <property type="entry name" value="VGCC_Ca_Na"/>
</dbReference>
<evidence type="ECO:0000256" key="6">
    <source>
        <dbReference type="SAM" id="Phobius"/>
    </source>
</evidence>
<dbReference type="GO" id="GO:0005248">
    <property type="term" value="F:voltage-gated sodium channel activity"/>
    <property type="evidence" value="ECO:0007669"/>
    <property type="project" value="TreeGrafter"/>
</dbReference>
<gene>
    <name evidence="8" type="ORF">SNAT2548_LOCUS28989</name>
</gene>
<keyword evidence="2 6" id="KW-0812">Transmembrane</keyword>
<comment type="caution">
    <text evidence="8">The sequence shown here is derived from an EMBL/GenBank/DDBJ whole genome shotgun (WGS) entry which is preliminary data.</text>
</comment>
<dbReference type="PANTHER" id="PTHR10037:SF62">
    <property type="entry name" value="SODIUM CHANNEL PROTEIN 60E"/>
    <property type="match status" value="1"/>
</dbReference>
<dbReference type="OrthoDB" id="2984333at2759"/>
<reference evidence="8" key="1">
    <citation type="submission" date="2021-02" db="EMBL/GenBank/DDBJ databases">
        <authorList>
            <person name="Dougan E. K."/>
            <person name="Rhodes N."/>
            <person name="Thang M."/>
            <person name="Chan C."/>
        </authorList>
    </citation>
    <scope>NUCLEOTIDE SEQUENCE</scope>
</reference>
<feature type="transmembrane region" description="Helical" evidence="6">
    <location>
        <begin position="142"/>
        <end position="164"/>
    </location>
</feature>
<evidence type="ECO:0000313" key="8">
    <source>
        <dbReference type="EMBL" id="CAE7518015.1"/>
    </source>
</evidence>
<dbReference type="Gene3D" id="1.10.287.70">
    <property type="match status" value="1"/>
</dbReference>
<dbReference type="SUPFAM" id="SSF81324">
    <property type="entry name" value="Voltage-gated potassium channels"/>
    <property type="match status" value="1"/>
</dbReference>
<feature type="domain" description="Ion transport" evidence="7">
    <location>
        <begin position="27"/>
        <end position="243"/>
    </location>
</feature>
<dbReference type="GO" id="GO:0001518">
    <property type="term" value="C:voltage-gated sodium channel complex"/>
    <property type="evidence" value="ECO:0007669"/>
    <property type="project" value="TreeGrafter"/>
</dbReference>
<feature type="transmembrane region" description="Helical" evidence="6">
    <location>
        <begin position="31"/>
        <end position="53"/>
    </location>
</feature>
<keyword evidence="3" id="KW-0106">Calcium</keyword>
<dbReference type="Gene3D" id="1.20.120.350">
    <property type="entry name" value="Voltage-gated potassium channels. Chain C"/>
    <property type="match status" value="1"/>
</dbReference>
<evidence type="ECO:0000256" key="4">
    <source>
        <dbReference type="ARBA" id="ARBA00022989"/>
    </source>
</evidence>
<evidence type="ECO:0000256" key="1">
    <source>
        <dbReference type="ARBA" id="ARBA00004141"/>
    </source>
</evidence>
<dbReference type="InterPro" id="IPR018247">
    <property type="entry name" value="EF_Hand_1_Ca_BS"/>
</dbReference>
<feature type="transmembrane region" description="Helical" evidence="6">
    <location>
        <begin position="218"/>
        <end position="243"/>
    </location>
</feature>
<evidence type="ECO:0000256" key="5">
    <source>
        <dbReference type="ARBA" id="ARBA00023136"/>
    </source>
</evidence>